<evidence type="ECO:0000256" key="1">
    <source>
        <dbReference type="SAM" id="MobiDB-lite"/>
    </source>
</evidence>
<dbReference type="AlphaFoldDB" id="A0A4C1YIY9"/>
<comment type="caution">
    <text evidence="2">The sequence shown here is derived from an EMBL/GenBank/DDBJ whole genome shotgun (WGS) entry which is preliminary data.</text>
</comment>
<proteinExistence type="predicted"/>
<sequence>MQAGRGTESKTGTESQLRTGLKLRTGLGLKTSMGSESKARRGFRMTSIDTKDEKINYMSMLTELRTLIIGKPSTRKGKTSAGSGTVEKFEKLTRLTFL</sequence>
<keyword evidence="3" id="KW-1185">Reference proteome</keyword>
<reference evidence="2 3" key="1">
    <citation type="journal article" date="2019" name="Commun. Biol.">
        <title>The bagworm genome reveals a unique fibroin gene that provides high tensile strength.</title>
        <authorList>
            <person name="Kono N."/>
            <person name="Nakamura H."/>
            <person name="Ohtoshi R."/>
            <person name="Tomita M."/>
            <person name="Numata K."/>
            <person name="Arakawa K."/>
        </authorList>
    </citation>
    <scope>NUCLEOTIDE SEQUENCE [LARGE SCALE GENOMIC DNA]</scope>
</reference>
<accession>A0A4C1YIY9</accession>
<evidence type="ECO:0000313" key="2">
    <source>
        <dbReference type="EMBL" id="GBP76088.1"/>
    </source>
</evidence>
<evidence type="ECO:0000313" key="3">
    <source>
        <dbReference type="Proteomes" id="UP000299102"/>
    </source>
</evidence>
<feature type="region of interest" description="Disordered" evidence="1">
    <location>
        <begin position="1"/>
        <end position="41"/>
    </location>
</feature>
<protein>
    <submittedName>
        <fullName evidence="2">Uncharacterized protein</fullName>
    </submittedName>
</protein>
<name>A0A4C1YIY9_EUMVA</name>
<feature type="compositionally biased region" description="Low complexity" evidence="1">
    <location>
        <begin position="17"/>
        <end position="31"/>
    </location>
</feature>
<dbReference type="Proteomes" id="UP000299102">
    <property type="component" value="Unassembled WGS sequence"/>
</dbReference>
<organism evidence="2 3">
    <name type="scientific">Eumeta variegata</name>
    <name type="common">Bagworm moth</name>
    <name type="synonym">Eumeta japonica</name>
    <dbReference type="NCBI Taxonomy" id="151549"/>
    <lineage>
        <taxon>Eukaryota</taxon>
        <taxon>Metazoa</taxon>
        <taxon>Ecdysozoa</taxon>
        <taxon>Arthropoda</taxon>
        <taxon>Hexapoda</taxon>
        <taxon>Insecta</taxon>
        <taxon>Pterygota</taxon>
        <taxon>Neoptera</taxon>
        <taxon>Endopterygota</taxon>
        <taxon>Lepidoptera</taxon>
        <taxon>Glossata</taxon>
        <taxon>Ditrysia</taxon>
        <taxon>Tineoidea</taxon>
        <taxon>Psychidae</taxon>
        <taxon>Oiketicinae</taxon>
        <taxon>Eumeta</taxon>
    </lineage>
</organism>
<dbReference type="EMBL" id="BGZK01001275">
    <property type="protein sequence ID" value="GBP76088.1"/>
    <property type="molecule type" value="Genomic_DNA"/>
</dbReference>
<gene>
    <name evidence="2" type="ORF">EVAR_46956_1</name>
</gene>